<evidence type="ECO:0000313" key="2">
    <source>
        <dbReference type="EMBL" id="KAF2682695.1"/>
    </source>
</evidence>
<sequence length="75" mass="8444">MNKLPDKNATHPFEMPKAQTSRVKHMQNKAMYTITKLRMIPVAARALPCLPSPLHCSARNIHKNRANCSYKADVG</sequence>
<reference evidence="2" key="1">
    <citation type="journal article" date="2020" name="Stud. Mycol.">
        <title>101 Dothideomycetes genomes: a test case for predicting lifestyles and emergence of pathogens.</title>
        <authorList>
            <person name="Haridas S."/>
            <person name="Albert R."/>
            <person name="Binder M."/>
            <person name="Bloem J."/>
            <person name="Labutti K."/>
            <person name="Salamov A."/>
            <person name="Andreopoulos B."/>
            <person name="Baker S."/>
            <person name="Barry K."/>
            <person name="Bills G."/>
            <person name="Bluhm B."/>
            <person name="Cannon C."/>
            <person name="Castanera R."/>
            <person name="Culley D."/>
            <person name="Daum C."/>
            <person name="Ezra D."/>
            <person name="Gonzalez J."/>
            <person name="Henrissat B."/>
            <person name="Kuo A."/>
            <person name="Liang C."/>
            <person name="Lipzen A."/>
            <person name="Lutzoni F."/>
            <person name="Magnuson J."/>
            <person name="Mondo S."/>
            <person name="Nolan M."/>
            <person name="Ohm R."/>
            <person name="Pangilinan J."/>
            <person name="Park H.-J."/>
            <person name="Ramirez L."/>
            <person name="Alfaro M."/>
            <person name="Sun H."/>
            <person name="Tritt A."/>
            <person name="Yoshinaga Y."/>
            <person name="Zwiers L.-H."/>
            <person name="Turgeon B."/>
            <person name="Goodwin S."/>
            <person name="Spatafora J."/>
            <person name="Crous P."/>
            <person name="Grigoriev I."/>
        </authorList>
    </citation>
    <scope>NUCLEOTIDE SEQUENCE</scope>
    <source>
        <strain evidence="2">CBS 122367</strain>
    </source>
</reference>
<feature type="region of interest" description="Disordered" evidence="1">
    <location>
        <begin position="1"/>
        <end position="24"/>
    </location>
</feature>
<evidence type="ECO:0000256" key="1">
    <source>
        <dbReference type="SAM" id="MobiDB-lite"/>
    </source>
</evidence>
<protein>
    <submittedName>
        <fullName evidence="2">Uncharacterized protein</fullName>
    </submittedName>
</protein>
<gene>
    <name evidence="2" type="ORF">K458DRAFT_53706</name>
</gene>
<name>A0A6G1IX56_9PLEO</name>
<dbReference type="EMBL" id="MU005586">
    <property type="protein sequence ID" value="KAF2682695.1"/>
    <property type="molecule type" value="Genomic_DNA"/>
</dbReference>
<keyword evidence="3" id="KW-1185">Reference proteome</keyword>
<proteinExistence type="predicted"/>
<organism evidence="2 3">
    <name type="scientific">Lentithecium fluviatile CBS 122367</name>
    <dbReference type="NCBI Taxonomy" id="1168545"/>
    <lineage>
        <taxon>Eukaryota</taxon>
        <taxon>Fungi</taxon>
        <taxon>Dikarya</taxon>
        <taxon>Ascomycota</taxon>
        <taxon>Pezizomycotina</taxon>
        <taxon>Dothideomycetes</taxon>
        <taxon>Pleosporomycetidae</taxon>
        <taxon>Pleosporales</taxon>
        <taxon>Massarineae</taxon>
        <taxon>Lentitheciaceae</taxon>
        <taxon>Lentithecium</taxon>
    </lineage>
</organism>
<evidence type="ECO:0000313" key="3">
    <source>
        <dbReference type="Proteomes" id="UP000799291"/>
    </source>
</evidence>
<dbReference type="Proteomes" id="UP000799291">
    <property type="component" value="Unassembled WGS sequence"/>
</dbReference>
<accession>A0A6G1IX56</accession>
<dbReference type="AlphaFoldDB" id="A0A6G1IX56"/>